<accession>A0A4R5DCD4</accession>
<feature type="transmembrane region" description="Helical" evidence="1">
    <location>
        <begin position="151"/>
        <end position="168"/>
    </location>
</feature>
<name>A0A4R5DCD4_9ACTN</name>
<dbReference type="NCBIfam" id="NF038065">
    <property type="entry name" value="Pr6Pr"/>
    <property type="match status" value="1"/>
</dbReference>
<evidence type="ECO:0000313" key="3">
    <source>
        <dbReference type="Proteomes" id="UP000294739"/>
    </source>
</evidence>
<evidence type="ECO:0008006" key="4">
    <source>
        <dbReference type="Google" id="ProtNLM"/>
    </source>
</evidence>
<comment type="caution">
    <text evidence="2">The sequence shown here is derived from an EMBL/GenBank/DDBJ whole genome shotgun (WGS) entry which is preliminary data.</text>
</comment>
<dbReference type="EMBL" id="SMKZ01000017">
    <property type="protein sequence ID" value="TDE09660.1"/>
    <property type="molecule type" value="Genomic_DNA"/>
</dbReference>
<keyword evidence="1" id="KW-1133">Transmembrane helix</keyword>
<sequence>MRAWRSDPAAARWWHVVTALIPLAAVVVQLVLVIDGTNVLVHDGDEPPSTSLRVANFFSYFTVQSNLLVIAGAAVLALDPRHDGAFFRVLRITGLIAIGVTGVVYVTLLRPIVDLEGIAMLTNIGFHYLSPLLAVIGWALFGPWPRFDRRVLLLSLTLPVVWLVYTLVRGEVVDWYPYPFIDVGELGYGRTFLNAAGITVLLLGVGWLFLTGDRRLGDRAGTQPVDELPERR</sequence>
<dbReference type="OrthoDB" id="9809977at2"/>
<protein>
    <recommendedName>
        <fullName evidence="4">F420-dependent oxidoreductase</fullName>
    </recommendedName>
</protein>
<evidence type="ECO:0000256" key="1">
    <source>
        <dbReference type="SAM" id="Phobius"/>
    </source>
</evidence>
<proteinExistence type="predicted"/>
<dbReference type="InParanoid" id="A0A4R5DCD4"/>
<dbReference type="Proteomes" id="UP000294739">
    <property type="component" value="Unassembled WGS sequence"/>
</dbReference>
<keyword evidence="3" id="KW-1185">Reference proteome</keyword>
<dbReference type="InterPro" id="IPR049713">
    <property type="entry name" value="Pr6Pr-like"/>
</dbReference>
<feature type="transmembrane region" description="Helical" evidence="1">
    <location>
        <begin position="54"/>
        <end position="78"/>
    </location>
</feature>
<organism evidence="2 3">
    <name type="scientific">Jiangella asiatica</name>
    <dbReference type="NCBI Taxonomy" id="2530372"/>
    <lineage>
        <taxon>Bacteria</taxon>
        <taxon>Bacillati</taxon>
        <taxon>Actinomycetota</taxon>
        <taxon>Actinomycetes</taxon>
        <taxon>Jiangellales</taxon>
        <taxon>Jiangellaceae</taxon>
        <taxon>Jiangella</taxon>
    </lineage>
</organism>
<keyword evidence="1" id="KW-0812">Transmembrane</keyword>
<reference evidence="2 3" key="1">
    <citation type="submission" date="2019-03" db="EMBL/GenBank/DDBJ databases">
        <title>Draft genome sequences of novel Actinobacteria.</title>
        <authorList>
            <person name="Sahin N."/>
            <person name="Ay H."/>
            <person name="Saygin H."/>
        </authorList>
    </citation>
    <scope>NUCLEOTIDE SEQUENCE [LARGE SCALE GENOMIC DNA]</scope>
    <source>
        <strain evidence="2 3">5K138</strain>
    </source>
</reference>
<feature type="transmembrane region" description="Helical" evidence="1">
    <location>
        <begin position="90"/>
        <end position="113"/>
    </location>
</feature>
<dbReference type="RefSeq" id="WP_131895319.1">
    <property type="nucleotide sequence ID" value="NZ_SMKZ01000017.1"/>
</dbReference>
<keyword evidence="1" id="KW-0472">Membrane</keyword>
<gene>
    <name evidence="2" type="ORF">E1269_13580</name>
</gene>
<dbReference type="AlphaFoldDB" id="A0A4R5DCD4"/>
<evidence type="ECO:0000313" key="2">
    <source>
        <dbReference type="EMBL" id="TDE09660.1"/>
    </source>
</evidence>
<feature type="transmembrane region" description="Helical" evidence="1">
    <location>
        <begin position="125"/>
        <end position="144"/>
    </location>
</feature>
<feature type="transmembrane region" description="Helical" evidence="1">
    <location>
        <begin position="12"/>
        <end position="34"/>
    </location>
</feature>
<feature type="transmembrane region" description="Helical" evidence="1">
    <location>
        <begin position="188"/>
        <end position="210"/>
    </location>
</feature>